<feature type="compositionally biased region" description="Polar residues" evidence="1">
    <location>
        <begin position="350"/>
        <end position="367"/>
    </location>
</feature>
<evidence type="ECO:0000313" key="3">
    <source>
        <dbReference type="EMBL" id="OBU06935.1"/>
    </source>
</evidence>
<sequence>MGARFYKCDDDVRIVHIGNVLVRTSDTSYRPSIEVWCYPPQQKNGFYATAFSNVPALYRGKIINQRELSESYLKRGRHTFKDGEYLRKSTLSEFPDSGSAESLRKKESEQNAFVLDNRGNAPKLIIPQLELARVLFYASSYLSRASLMSSRLLTDFKVEVNAKADYANIEVLQTSNFPPSAFNDSATRAMLSWLLIDRNAKRSFESIFKYFSTENHLDVSSGYQRWLFHFDPPQMTGWSLAYEGSLDTSGEYFLVEKITDIEINAEMPSRVYFNHPSFTHPDESAEPTVGGQGPKPYERPEDHTVDDDREASDANQAFLLGENTCSIRFKNRFSTSKSTAPKRGHRPDSSQESPNKAGDTVSTNEPGSNGEIPSADMGGCMQDSTDHSEEYASRFTAFNMMVQMLEEKYACTIIDSYTHELDQVGRSKCHLIDSGTKRTIRCVVVELNGHVNYLLEIDVTGLSKWISTKCVRKIDTRNWKEQFSRIKRGVVSKSLGWPTQEMDAMFGFKKHIGISHPKSVEGHPTGIPTESILDWAGRVAEKL</sequence>
<comment type="caution">
    <text evidence="3">The sequence shown here is derived from an EMBL/GenBank/DDBJ whole genome shotgun (WGS) entry which is preliminary data.</text>
</comment>
<gene>
    <name evidence="3" type="ORF">AYY17_19540</name>
</gene>
<accession>A0A1B8HD02</accession>
<feature type="region of interest" description="Disordered" evidence="1">
    <location>
        <begin position="274"/>
        <end position="309"/>
    </location>
</feature>
<reference evidence="3 4" key="1">
    <citation type="submission" date="2016-06" db="EMBL/GenBank/DDBJ databases">
        <authorList>
            <person name="Kjaerup R.B."/>
            <person name="Dalgaard T.S."/>
            <person name="Juul-Madsen H.R."/>
        </authorList>
    </citation>
    <scope>NUCLEOTIDE SEQUENCE [LARGE SCALE GENOMIC DNA]</scope>
    <source>
        <strain evidence="3 4">GCSL-Mp3</strain>
    </source>
</reference>
<dbReference type="RefSeq" id="WP_067423677.1">
    <property type="nucleotide sequence ID" value="NZ_LZEX01000014.1"/>
</dbReference>
<evidence type="ECO:0000313" key="4">
    <source>
        <dbReference type="Proteomes" id="UP000092247"/>
    </source>
</evidence>
<feature type="region of interest" description="Disordered" evidence="1">
    <location>
        <begin position="335"/>
        <end position="386"/>
    </location>
</feature>
<protein>
    <submittedName>
        <fullName evidence="3">Transcriptional regulator</fullName>
    </submittedName>
</protein>
<evidence type="ECO:0000259" key="2">
    <source>
        <dbReference type="Pfam" id="PF18623"/>
    </source>
</evidence>
<dbReference type="EMBL" id="LZEX01000014">
    <property type="protein sequence ID" value="OBU06935.1"/>
    <property type="molecule type" value="Genomic_DNA"/>
</dbReference>
<organism evidence="3 4">
    <name type="scientific">Morganella psychrotolerans</name>
    <dbReference type="NCBI Taxonomy" id="368603"/>
    <lineage>
        <taxon>Bacteria</taxon>
        <taxon>Pseudomonadati</taxon>
        <taxon>Pseudomonadota</taxon>
        <taxon>Gammaproteobacteria</taxon>
        <taxon>Enterobacterales</taxon>
        <taxon>Morganellaceae</taxon>
        <taxon>Morganella</taxon>
    </lineage>
</organism>
<dbReference type="InterPro" id="IPR041419">
    <property type="entry name" value="TnsE_C"/>
</dbReference>
<evidence type="ECO:0000256" key="1">
    <source>
        <dbReference type="SAM" id="MobiDB-lite"/>
    </source>
</evidence>
<proteinExistence type="predicted"/>
<dbReference type="Pfam" id="PF18623">
    <property type="entry name" value="TnsE_C"/>
    <property type="match status" value="1"/>
</dbReference>
<dbReference type="Proteomes" id="UP000092247">
    <property type="component" value="Unassembled WGS sequence"/>
</dbReference>
<dbReference type="AlphaFoldDB" id="A0A1B8HD02"/>
<feature type="domain" description="TnsE C-terminal" evidence="2">
    <location>
        <begin position="393"/>
        <end position="539"/>
    </location>
</feature>
<name>A0A1B8HD02_9GAMM</name>